<dbReference type="NCBIfam" id="TIGR03559">
    <property type="entry name" value="F420_Rv3520c"/>
    <property type="match status" value="1"/>
</dbReference>
<dbReference type="CDD" id="cd01097">
    <property type="entry name" value="Tetrahydromethanopterin_reductase"/>
    <property type="match status" value="1"/>
</dbReference>
<name>A0ABT6KQZ5_9MICO</name>
<comment type="caution">
    <text evidence="3">The sequence shown here is derived from an EMBL/GenBank/DDBJ whole genome shotgun (WGS) entry which is preliminary data.</text>
</comment>
<dbReference type="Proteomes" id="UP001160142">
    <property type="component" value="Unassembled WGS sequence"/>
</dbReference>
<evidence type="ECO:0000256" key="1">
    <source>
        <dbReference type="ARBA" id="ARBA00023002"/>
    </source>
</evidence>
<dbReference type="PANTHER" id="PTHR43244:SF1">
    <property type="entry name" value="5,10-METHYLENETETRAHYDROMETHANOPTERIN REDUCTASE"/>
    <property type="match status" value="1"/>
</dbReference>
<evidence type="ECO:0000313" key="3">
    <source>
        <dbReference type="EMBL" id="MDH6182407.1"/>
    </source>
</evidence>
<evidence type="ECO:0000259" key="2">
    <source>
        <dbReference type="Pfam" id="PF00296"/>
    </source>
</evidence>
<keyword evidence="1" id="KW-0560">Oxidoreductase</keyword>
<dbReference type="Gene3D" id="3.20.20.30">
    <property type="entry name" value="Luciferase-like domain"/>
    <property type="match status" value="1"/>
</dbReference>
<feature type="domain" description="Luciferase-like" evidence="2">
    <location>
        <begin position="13"/>
        <end position="325"/>
    </location>
</feature>
<dbReference type="EMBL" id="JARXVQ010000001">
    <property type="protein sequence ID" value="MDH6182407.1"/>
    <property type="molecule type" value="Genomic_DNA"/>
</dbReference>
<proteinExistence type="predicted"/>
<reference evidence="3 4" key="1">
    <citation type="submission" date="2023-04" db="EMBL/GenBank/DDBJ databases">
        <title>Genome Encyclopedia of Bacteria and Archaea VI: Functional Genomics of Type Strains.</title>
        <authorList>
            <person name="Whitman W."/>
        </authorList>
    </citation>
    <scope>NUCLEOTIDE SEQUENCE [LARGE SCALE GENOMIC DNA]</scope>
    <source>
        <strain evidence="3 4">SG_E_30_P1</strain>
    </source>
</reference>
<dbReference type="InterPro" id="IPR050564">
    <property type="entry name" value="F420-G6PD/mer"/>
</dbReference>
<gene>
    <name evidence="3" type="ORF">M2152_002589</name>
</gene>
<keyword evidence="4" id="KW-1185">Reference proteome</keyword>
<dbReference type="SUPFAM" id="SSF51679">
    <property type="entry name" value="Bacterial luciferase-like"/>
    <property type="match status" value="1"/>
</dbReference>
<accession>A0ABT6KQZ5</accession>
<dbReference type="RefSeq" id="WP_322134686.1">
    <property type="nucleotide sequence ID" value="NZ_CP085036.1"/>
</dbReference>
<dbReference type="Pfam" id="PF00296">
    <property type="entry name" value="Bac_luciferase"/>
    <property type="match status" value="1"/>
</dbReference>
<evidence type="ECO:0000313" key="4">
    <source>
        <dbReference type="Proteomes" id="UP001160142"/>
    </source>
</evidence>
<dbReference type="PANTHER" id="PTHR43244">
    <property type="match status" value="1"/>
</dbReference>
<dbReference type="InterPro" id="IPR019951">
    <property type="entry name" value="F420_OxRdatse_Rv3520c_pred"/>
</dbReference>
<dbReference type="InterPro" id="IPR011251">
    <property type="entry name" value="Luciferase-like_dom"/>
</dbReference>
<organism evidence="3 4">
    <name type="scientific">Antiquaquibacter oligotrophicus</name>
    <dbReference type="NCBI Taxonomy" id="2880260"/>
    <lineage>
        <taxon>Bacteria</taxon>
        <taxon>Bacillati</taxon>
        <taxon>Actinomycetota</taxon>
        <taxon>Actinomycetes</taxon>
        <taxon>Micrococcales</taxon>
        <taxon>Microbacteriaceae</taxon>
        <taxon>Antiquaquibacter</taxon>
    </lineage>
</organism>
<protein>
    <submittedName>
        <fullName evidence="3">F420-dependent oxidoreductase-like protein</fullName>
    </submittedName>
</protein>
<dbReference type="InterPro" id="IPR036661">
    <property type="entry name" value="Luciferase-like_sf"/>
</dbReference>
<sequence length="362" mass="38971">MRIAYSTGYWSAGPPKDALKAIRTAERLGYESVWTSEAYGSDAFTPLAWWGSRTSTIKLGTAIAQLSARPPAAAAMAAITLDHLSGGRFILGLGASGPQVVEGWYGQPYPKPLARTREYIGIVRDVLAREHPVTSAGPHYPLPYTGPDATNLGKPLKSTVHPLRANLPIYLAAEGPKNVALAGEIADGWIPFLLSRNALDEARTNLEAGFAVRAAERSPREDFEVILPMPVVPHPDVEAAADMVRPMLALYIGGMGAKGANFHRDVIDRLGYSAESDVIQELYLAGKKREAIAAVPTKLVEELALVGPPEKIRDELAVWEESVVTTFLVQGPSFALRTIRDVVQGGSISRAKLAALALAYKR</sequence>